<feature type="region of interest" description="Disordered" evidence="1">
    <location>
        <begin position="98"/>
        <end position="122"/>
    </location>
</feature>
<gene>
    <name evidence="2" type="ORF">GBAR_LOCUS20631</name>
</gene>
<proteinExistence type="predicted"/>
<feature type="compositionally biased region" description="Gly residues" evidence="1">
    <location>
        <begin position="1"/>
        <end position="20"/>
    </location>
</feature>
<dbReference type="EMBL" id="CASHTH010002900">
    <property type="protein sequence ID" value="CAI8036836.1"/>
    <property type="molecule type" value="Genomic_DNA"/>
</dbReference>
<feature type="compositionally biased region" description="Basic and acidic residues" evidence="1">
    <location>
        <begin position="39"/>
        <end position="49"/>
    </location>
</feature>
<evidence type="ECO:0000256" key="1">
    <source>
        <dbReference type="SAM" id="MobiDB-lite"/>
    </source>
</evidence>
<evidence type="ECO:0000313" key="3">
    <source>
        <dbReference type="Proteomes" id="UP001174909"/>
    </source>
</evidence>
<dbReference type="AlphaFoldDB" id="A0AA35X1V9"/>
<reference evidence="2" key="1">
    <citation type="submission" date="2023-03" db="EMBL/GenBank/DDBJ databases">
        <authorList>
            <person name="Steffen K."/>
            <person name="Cardenas P."/>
        </authorList>
    </citation>
    <scope>NUCLEOTIDE SEQUENCE</scope>
</reference>
<organism evidence="2 3">
    <name type="scientific">Geodia barretti</name>
    <name type="common">Barrett's horny sponge</name>
    <dbReference type="NCBI Taxonomy" id="519541"/>
    <lineage>
        <taxon>Eukaryota</taxon>
        <taxon>Metazoa</taxon>
        <taxon>Porifera</taxon>
        <taxon>Demospongiae</taxon>
        <taxon>Heteroscleromorpha</taxon>
        <taxon>Tetractinellida</taxon>
        <taxon>Astrophorina</taxon>
        <taxon>Geodiidae</taxon>
        <taxon>Geodia</taxon>
    </lineage>
</organism>
<sequence>MATGAARGGGGWRGGRGRGNGRSNDRHTRNGVGYLMDYFVRKDREEENQRKRKQRQRRRRREELERCLRDGEMERAREIAKQMQGWELVGLEEALRTMKITGATPTPNPRSPSPPPKEGESSSGYGVCVCGIYFNPNDTFTMQALHLQLGLAPT</sequence>
<feature type="compositionally biased region" description="Pro residues" evidence="1">
    <location>
        <begin position="106"/>
        <end position="116"/>
    </location>
</feature>
<name>A0AA35X1V9_GEOBA</name>
<dbReference type="Proteomes" id="UP001174909">
    <property type="component" value="Unassembled WGS sequence"/>
</dbReference>
<feature type="region of interest" description="Disordered" evidence="1">
    <location>
        <begin position="1"/>
        <end position="64"/>
    </location>
</feature>
<comment type="caution">
    <text evidence="2">The sequence shown here is derived from an EMBL/GenBank/DDBJ whole genome shotgun (WGS) entry which is preliminary data.</text>
</comment>
<accession>A0AA35X1V9</accession>
<evidence type="ECO:0000313" key="2">
    <source>
        <dbReference type="EMBL" id="CAI8036836.1"/>
    </source>
</evidence>
<keyword evidence="3" id="KW-1185">Reference proteome</keyword>
<protein>
    <submittedName>
        <fullName evidence="2">Uncharacterized protein</fullName>
    </submittedName>
</protein>
<feature type="compositionally biased region" description="Basic residues" evidence="1">
    <location>
        <begin position="50"/>
        <end position="60"/>
    </location>
</feature>